<organism evidence="1 2">
    <name type="scientific">Telmatocola sphagniphila</name>
    <dbReference type="NCBI Taxonomy" id="1123043"/>
    <lineage>
        <taxon>Bacteria</taxon>
        <taxon>Pseudomonadati</taxon>
        <taxon>Planctomycetota</taxon>
        <taxon>Planctomycetia</taxon>
        <taxon>Gemmatales</taxon>
        <taxon>Gemmataceae</taxon>
    </lineage>
</organism>
<dbReference type="EMBL" id="CP074694">
    <property type="protein sequence ID" value="QVL32383.1"/>
    <property type="molecule type" value="Genomic_DNA"/>
</dbReference>
<proteinExistence type="predicted"/>
<reference evidence="1" key="1">
    <citation type="submission" date="2021-05" db="EMBL/GenBank/DDBJ databases">
        <title>Complete genome sequence of the cellulolytic planctomycete Telmatocola sphagniphila SP2T and characterization of the first cellulase from planctomycetes.</title>
        <authorList>
            <person name="Rakitin A.L."/>
            <person name="Beletsky A.V."/>
            <person name="Naumoff D.G."/>
            <person name="Kulichevskaya I.S."/>
            <person name="Mardanov A.V."/>
            <person name="Ravin N.V."/>
            <person name="Dedysh S.N."/>
        </authorList>
    </citation>
    <scope>NUCLEOTIDE SEQUENCE</scope>
    <source>
        <strain evidence="1">SP2T</strain>
    </source>
</reference>
<dbReference type="RefSeq" id="WP_213497276.1">
    <property type="nucleotide sequence ID" value="NZ_CP074694.1"/>
</dbReference>
<dbReference type="AlphaFoldDB" id="A0A8E6B5M2"/>
<dbReference type="Proteomes" id="UP000676194">
    <property type="component" value="Chromosome"/>
</dbReference>
<gene>
    <name evidence="1" type="ORF">KIH39_00235</name>
</gene>
<evidence type="ECO:0000313" key="1">
    <source>
        <dbReference type="EMBL" id="QVL32383.1"/>
    </source>
</evidence>
<dbReference type="KEGG" id="tsph:KIH39_00235"/>
<accession>A0A8E6B5M2</accession>
<protein>
    <submittedName>
        <fullName evidence="1">Uncharacterized protein</fullName>
    </submittedName>
</protein>
<sequence length="304" mass="35324">MPYTWLLDPKSVVNWAPTKPYNSSKISIERNSNLLIEMSQEADYILGPWQKALDLAQERLDNPDVSDQDKYYALRCLIFTYIIYGHAGKYTEIQITKMLSELNPKLEQPSLVHYWYFNVFRGQKTDEALDFWKKFTISFKNYPQGHASYIAALINSGHLSEADSLIRKIPAEHRDIIEIKLAEALYKIRTSKYGEAYNILKKVELEPKSLSCAKQHALYKCELCIKDKNYDGCLVECAYLLKLAYCDKQLIYISFKYAQEAFEMKGKNTLSYLTACQMLKIKENDSYAKEAIRNLVEKIKAQLH</sequence>
<evidence type="ECO:0000313" key="2">
    <source>
        <dbReference type="Proteomes" id="UP000676194"/>
    </source>
</evidence>
<name>A0A8E6B5M2_9BACT</name>
<keyword evidence="2" id="KW-1185">Reference proteome</keyword>